<organism evidence="3 4">
    <name type="scientific">Capronia coronata CBS 617.96</name>
    <dbReference type="NCBI Taxonomy" id="1182541"/>
    <lineage>
        <taxon>Eukaryota</taxon>
        <taxon>Fungi</taxon>
        <taxon>Dikarya</taxon>
        <taxon>Ascomycota</taxon>
        <taxon>Pezizomycotina</taxon>
        <taxon>Eurotiomycetes</taxon>
        <taxon>Chaetothyriomycetidae</taxon>
        <taxon>Chaetothyriales</taxon>
        <taxon>Herpotrichiellaceae</taxon>
        <taxon>Capronia</taxon>
    </lineage>
</organism>
<dbReference type="SUPFAM" id="SSF57667">
    <property type="entry name" value="beta-beta-alpha zinc fingers"/>
    <property type="match status" value="1"/>
</dbReference>
<dbReference type="RefSeq" id="XP_007725402.1">
    <property type="nucleotide sequence ID" value="XM_007727212.1"/>
</dbReference>
<evidence type="ECO:0000256" key="1">
    <source>
        <dbReference type="PROSITE-ProRule" id="PRU00042"/>
    </source>
</evidence>
<evidence type="ECO:0000259" key="2">
    <source>
        <dbReference type="PROSITE" id="PS50157"/>
    </source>
</evidence>
<dbReference type="Proteomes" id="UP000019484">
    <property type="component" value="Unassembled WGS sequence"/>
</dbReference>
<comment type="caution">
    <text evidence="3">The sequence shown here is derived from an EMBL/GenBank/DDBJ whole genome shotgun (WGS) entry which is preliminary data.</text>
</comment>
<evidence type="ECO:0000313" key="3">
    <source>
        <dbReference type="EMBL" id="EXJ85964.1"/>
    </source>
</evidence>
<reference evidence="3 4" key="1">
    <citation type="submission" date="2013-03" db="EMBL/GenBank/DDBJ databases">
        <title>The Genome Sequence of Capronia coronata CBS 617.96.</title>
        <authorList>
            <consortium name="The Broad Institute Genomics Platform"/>
            <person name="Cuomo C."/>
            <person name="de Hoog S."/>
            <person name="Gorbushina A."/>
            <person name="Walker B."/>
            <person name="Young S.K."/>
            <person name="Zeng Q."/>
            <person name="Gargeya S."/>
            <person name="Fitzgerald M."/>
            <person name="Haas B."/>
            <person name="Abouelleil A."/>
            <person name="Allen A.W."/>
            <person name="Alvarado L."/>
            <person name="Arachchi H.M."/>
            <person name="Berlin A.M."/>
            <person name="Chapman S.B."/>
            <person name="Gainer-Dewar J."/>
            <person name="Goldberg J."/>
            <person name="Griggs A."/>
            <person name="Gujja S."/>
            <person name="Hansen M."/>
            <person name="Howarth C."/>
            <person name="Imamovic A."/>
            <person name="Ireland A."/>
            <person name="Larimer J."/>
            <person name="McCowan C."/>
            <person name="Murphy C."/>
            <person name="Pearson M."/>
            <person name="Poon T.W."/>
            <person name="Priest M."/>
            <person name="Roberts A."/>
            <person name="Saif S."/>
            <person name="Shea T."/>
            <person name="Sisk P."/>
            <person name="Sykes S."/>
            <person name="Wortman J."/>
            <person name="Nusbaum C."/>
            <person name="Birren B."/>
        </authorList>
    </citation>
    <scope>NUCLEOTIDE SEQUENCE [LARGE SCALE GENOMIC DNA]</scope>
    <source>
        <strain evidence="3 4">CBS 617.96</strain>
    </source>
</reference>
<keyword evidence="1" id="KW-0862">Zinc</keyword>
<protein>
    <recommendedName>
        <fullName evidence="2">C2H2-type domain-containing protein</fullName>
    </recommendedName>
</protein>
<dbReference type="PROSITE" id="PS00028">
    <property type="entry name" value="ZINC_FINGER_C2H2_1"/>
    <property type="match status" value="1"/>
</dbReference>
<keyword evidence="1" id="KW-0479">Metal-binding</keyword>
<dbReference type="GeneID" id="19161201"/>
<dbReference type="Gene3D" id="3.30.160.60">
    <property type="entry name" value="Classic Zinc Finger"/>
    <property type="match status" value="1"/>
</dbReference>
<dbReference type="GO" id="GO:0008270">
    <property type="term" value="F:zinc ion binding"/>
    <property type="evidence" value="ECO:0007669"/>
    <property type="project" value="UniProtKB-KW"/>
</dbReference>
<proteinExistence type="predicted"/>
<feature type="domain" description="C2H2-type" evidence="2">
    <location>
        <begin position="5"/>
        <end position="33"/>
    </location>
</feature>
<dbReference type="InterPro" id="IPR036236">
    <property type="entry name" value="Znf_C2H2_sf"/>
</dbReference>
<dbReference type="HOGENOM" id="CLU_1053746_0_0_1"/>
<sequence>MPGPHKCNECTAEYTTPRALREHNKCKHQGQKYRCPYCSRECNDASDNSRHKKACKLRPAAVAVHKYVCAWHSCTHSGDRNDNVARHMKACALKPANLVGTKRPIKVHSRDLVDSEIPDVSHLQVGAPLPPLERAEEPMAFPGGLNGAQYAPVQYAPLVDAEEDVMVPPMALASSLLENANDWTAPEDPVLQELAGGFPGFDQGAGLAAEATAIPSQSNEMVFTGVVGLAESSTNPVLGQGIDPRLLSLTPSEGNQESDWWSSV</sequence>
<dbReference type="EMBL" id="AMWN01000005">
    <property type="protein sequence ID" value="EXJ85964.1"/>
    <property type="molecule type" value="Genomic_DNA"/>
</dbReference>
<dbReference type="AlphaFoldDB" id="W9YUK3"/>
<keyword evidence="4" id="KW-1185">Reference proteome</keyword>
<accession>W9YUK3</accession>
<name>W9YUK3_9EURO</name>
<dbReference type="SMART" id="SM00355">
    <property type="entry name" value="ZnF_C2H2"/>
    <property type="match status" value="3"/>
</dbReference>
<keyword evidence="1" id="KW-0863">Zinc-finger</keyword>
<dbReference type="PROSITE" id="PS50157">
    <property type="entry name" value="ZINC_FINGER_C2H2_2"/>
    <property type="match status" value="1"/>
</dbReference>
<gene>
    <name evidence="3" type="ORF">A1O1_06333</name>
</gene>
<evidence type="ECO:0000313" key="4">
    <source>
        <dbReference type="Proteomes" id="UP000019484"/>
    </source>
</evidence>
<dbReference type="STRING" id="1182541.W9YUK3"/>
<dbReference type="InterPro" id="IPR013087">
    <property type="entry name" value="Znf_C2H2_type"/>
</dbReference>